<dbReference type="AlphaFoldDB" id="A0AA38M642"/>
<name>A0AA38M642_9CUCU</name>
<comment type="caution">
    <text evidence="2">The sequence shown here is derived from an EMBL/GenBank/DDBJ whole genome shotgun (WGS) entry which is preliminary data.</text>
</comment>
<sequence>MAERWIFAGERRILEKVQECLVEFSGYGPVVSISIFGLISDACPPDDINLWCESIERCSRQGEPAPVSWEPVEPRGFHTEPTRAHEPATQVITNSPEARYHRRDLKRSF</sequence>
<feature type="compositionally biased region" description="Basic and acidic residues" evidence="1">
    <location>
        <begin position="72"/>
        <end position="86"/>
    </location>
</feature>
<feature type="compositionally biased region" description="Basic residues" evidence="1">
    <location>
        <begin position="100"/>
        <end position="109"/>
    </location>
</feature>
<accession>A0AA38M642</accession>
<dbReference type="EMBL" id="JALNTZ010000007">
    <property type="protein sequence ID" value="KAJ3644438.1"/>
    <property type="molecule type" value="Genomic_DNA"/>
</dbReference>
<proteinExistence type="predicted"/>
<dbReference type="Proteomes" id="UP001168821">
    <property type="component" value="Unassembled WGS sequence"/>
</dbReference>
<protein>
    <submittedName>
        <fullName evidence="2">Uncharacterized protein</fullName>
    </submittedName>
</protein>
<feature type="region of interest" description="Disordered" evidence="1">
    <location>
        <begin position="63"/>
        <end position="109"/>
    </location>
</feature>
<reference evidence="2" key="1">
    <citation type="journal article" date="2023" name="G3 (Bethesda)">
        <title>Whole genome assemblies of Zophobas morio and Tenebrio molitor.</title>
        <authorList>
            <person name="Kaur S."/>
            <person name="Stinson S.A."/>
            <person name="diCenzo G.C."/>
        </authorList>
    </citation>
    <scope>NUCLEOTIDE SEQUENCE</scope>
    <source>
        <strain evidence="2">QUZm001</strain>
    </source>
</reference>
<gene>
    <name evidence="2" type="ORF">Zmor_022171</name>
</gene>
<evidence type="ECO:0000313" key="2">
    <source>
        <dbReference type="EMBL" id="KAJ3644438.1"/>
    </source>
</evidence>
<evidence type="ECO:0000256" key="1">
    <source>
        <dbReference type="SAM" id="MobiDB-lite"/>
    </source>
</evidence>
<keyword evidence="3" id="KW-1185">Reference proteome</keyword>
<organism evidence="2 3">
    <name type="scientific">Zophobas morio</name>
    <dbReference type="NCBI Taxonomy" id="2755281"/>
    <lineage>
        <taxon>Eukaryota</taxon>
        <taxon>Metazoa</taxon>
        <taxon>Ecdysozoa</taxon>
        <taxon>Arthropoda</taxon>
        <taxon>Hexapoda</taxon>
        <taxon>Insecta</taxon>
        <taxon>Pterygota</taxon>
        <taxon>Neoptera</taxon>
        <taxon>Endopterygota</taxon>
        <taxon>Coleoptera</taxon>
        <taxon>Polyphaga</taxon>
        <taxon>Cucujiformia</taxon>
        <taxon>Tenebrionidae</taxon>
        <taxon>Zophobas</taxon>
    </lineage>
</organism>
<evidence type="ECO:0000313" key="3">
    <source>
        <dbReference type="Proteomes" id="UP001168821"/>
    </source>
</evidence>